<organism evidence="6 7">
    <name type="scientific">Blepharisma stoltei</name>
    <dbReference type="NCBI Taxonomy" id="1481888"/>
    <lineage>
        <taxon>Eukaryota</taxon>
        <taxon>Sar</taxon>
        <taxon>Alveolata</taxon>
        <taxon>Ciliophora</taxon>
        <taxon>Postciliodesmatophora</taxon>
        <taxon>Heterotrichea</taxon>
        <taxon>Heterotrichida</taxon>
        <taxon>Blepharismidae</taxon>
        <taxon>Blepharisma</taxon>
    </lineage>
</organism>
<dbReference type="Pfam" id="PF13639">
    <property type="entry name" value="zf-RING_2"/>
    <property type="match status" value="1"/>
</dbReference>
<evidence type="ECO:0000256" key="4">
    <source>
        <dbReference type="PROSITE-ProRule" id="PRU00175"/>
    </source>
</evidence>
<dbReference type="SUPFAM" id="SSF57850">
    <property type="entry name" value="RING/U-box"/>
    <property type="match status" value="1"/>
</dbReference>
<keyword evidence="2 4" id="KW-0863">Zinc-finger</keyword>
<accession>A0AAU9I619</accession>
<dbReference type="Gene3D" id="3.30.40.10">
    <property type="entry name" value="Zinc/RING finger domain, C3HC4 (zinc finger)"/>
    <property type="match status" value="1"/>
</dbReference>
<dbReference type="SMART" id="SM00184">
    <property type="entry name" value="RING"/>
    <property type="match status" value="1"/>
</dbReference>
<keyword evidence="3" id="KW-0862">Zinc</keyword>
<dbReference type="GO" id="GO:0006281">
    <property type="term" value="P:DNA repair"/>
    <property type="evidence" value="ECO:0007669"/>
    <property type="project" value="TreeGrafter"/>
</dbReference>
<reference evidence="6" key="1">
    <citation type="submission" date="2021-09" db="EMBL/GenBank/DDBJ databases">
        <authorList>
            <consortium name="AG Swart"/>
            <person name="Singh M."/>
            <person name="Singh A."/>
            <person name="Seah K."/>
            <person name="Emmerich C."/>
        </authorList>
    </citation>
    <scope>NUCLEOTIDE SEQUENCE</scope>
    <source>
        <strain evidence="6">ATCC30299</strain>
    </source>
</reference>
<dbReference type="PROSITE" id="PS50089">
    <property type="entry name" value="ZF_RING_2"/>
    <property type="match status" value="1"/>
</dbReference>
<evidence type="ECO:0000259" key="5">
    <source>
        <dbReference type="PROSITE" id="PS50089"/>
    </source>
</evidence>
<dbReference type="Pfam" id="PF06391">
    <property type="entry name" value="MAT1"/>
    <property type="match status" value="1"/>
</dbReference>
<evidence type="ECO:0000256" key="1">
    <source>
        <dbReference type="ARBA" id="ARBA00022723"/>
    </source>
</evidence>
<dbReference type="PROSITE" id="PS00518">
    <property type="entry name" value="ZF_RING_1"/>
    <property type="match status" value="1"/>
</dbReference>
<dbReference type="GO" id="GO:0006357">
    <property type="term" value="P:regulation of transcription by RNA polymerase II"/>
    <property type="evidence" value="ECO:0007669"/>
    <property type="project" value="TreeGrafter"/>
</dbReference>
<keyword evidence="1" id="KW-0479">Metal-binding</keyword>
<dbReference type="InterPro" id="IPR015877">
    <property type="entry name" value="MAT1_centre"/>
</dbReference>
<gene>
    <name evidence="6" type="ORF">BSTOLATCC_MIC1406</name>
</gene>
<dbReference type="PANTHER" id="PTHR12683:SF13">
    <property type="entry name" value="CDK-ACTIVATING KINASE ASSEMBLY FACTOR MAT1"/>
    <property type="match status" value="1"/>
</dbReference>
<name>A0AAU9I619_9CILI</name>
<evidence type="ECO:0000256" key="2">
    <source>
        <dbReference type="ARBA" id="ARBA00022771"/>
    </source>
</evidence>
<sequence>MDYMCPICLRDDRTPVIKLMFSVCGHQICEDCLKTLFRTETQINCPTCRRPLKRVDFSSRYLEEKEVDKENEIRREVLNVYNKLEDDFTDRESYDAYLEMIEDMIYEYISQKNSDIIKKKLDLERQNNIQEITQNESRKEEELRVMRENAVIEDSMFDESLKDRAKEIIWERAHKVEENLVSKEMPECKNFDSSYDLNTLDEELRNLFLNASGFDIDEIKRSSYQELIDGLNI</sequence>
<dbReference type="InterPro" id="IPR017907">
    <property type="entry name" value="Znf_RING_CS"/>
</dbReference>
<dbReference type="InterPro" id="IPR001841">
    <property type="entry name" value="Znf_RING"/>
</dbReference>
<evidence type="ECO:0000313" key="6">
    <source>
        <dbReference type="EMBL" id="CAG9310564.1"/>
    </source>
</evidence>
<dbReference type="InterPro" id="IPR013083">
    <property type="entry name" value="Znf_RING/FYVE/PHD"/>
</dbReference>
<protein>
    <recommendedName>
        <fullName evidence="5">RING-type domain-containing protein</fullName>
    </recommendedName>
</protein>
<dbReference type="PANTHER" id="PTHR12683">
    <property type="entry name" value="CDK-ACTIVATING KINASE ASSEMBLY FACTOR MAT1"/>
    <property type="match status" value="1"/>
</dbReference>
<dbReference type="AlphaFoldDB" id="A0AAU9I619"/>
<evidence type="ECO:0000313" key="7">
    <source>
        <dbReference type="Proteomes" id="UP001162131"/>
    </source>
</evidence>
<comment type="caution">
    <text evidence="6">The sequence shown here is derived from an EMBL/GenBank/DDBJ whole genome shotgun (WGS) entry which is preliminary data.</text>
</comment>
<dbReference type="EMBL" id="CAJZBQ010000002">
    <property type="protein sequence ID" value="CAG9310564.1"/>
    <property type="molecule type" value="Genomic_DNA"/>
</dbReference>
<dbReference type="GO" id="GO:0008270">
    <property type="term" value="F:zinc ion binding"/>
    <property type="evidence" value="ECO:0007669"/>
    <property type="project" value="UniProtKB-KW"/>
</dbReference>
<evidence type="ECO:0000256" key="3">
    <source>
        <dbReference type="ARBA" id="ARBA00022833"/>
    </source>
</evidence>
<keyword evidence="7" id="KW-1185">Reference proteome</keyword>
<dbReference type="GO" id="GO:0005675">
    <property type="term" value="C:transcription factor TFIIH holo complex"/>
    <property type="evidence" value="ECO:0007669"/>
    <property type="project" value="TreeGrafter"/>
</dbReference>
<proteinExistence type="predicted"/>
<dbReference type="Proteomes" id="UP001162131">
    <property type="component" value="Unassembled WGS sequence"/>
</dbReference>
<feature type="domain" description="RING-type" evidence="5">
    <location>
        <begin position="5"/>
        <end position="49"/>
    </location>
</feature>